<evidence type="ECO:0000313" key="4">
    <source>
        <dbReference type="Proteomes" id="UP000835052"/>
    </source>
</evidence>
<dbReference type="AlphaFoldDB" id="A0A8S1HWJ9"/>
<sequence>MAFLAIAWAAILLIPLIQCCKSRPKAEKGKTLAYQTPKGPIKLNEKVRPKEDLEDKKSDENVPKLKISDDDVFKNLKINLPNDGQKSFYTVEDDANPLAKIGPSKTHLSREAAKSTEKNKPKPTTTPTPTPAANVPEQKVESPQTEVKKDVNTAEEDKDNSPKKGSNHKTGGIDMTQASKEVDDEARTAQEGSKGSADRSVELNQSVHIQNYSVRKSNETMMSTRKPMTKADKIKSNESKRKTKPAVVQESALGPDGEATTALERKTPRI</sequence>
<feature type="compositionally biased region" description="Basic and acidic residues" evidence="1">
    <location>
        <begin position="229"/>
        <end position="240"/>
    </location>
</feature>
<feature type="compositionally biased region" description="Basic and acidic residues" evidence="1">
    <location>
        <begin position="108"/>
        <end position="120"/>
    </location>
</feature>
<keyword evidence="4" id="KW-1185">Reference proteome</keyword>
<feature type="signal peptide" evidence="2">
    <location>
        <begin position="1"/>
        <end position="19"/>
    </location>
</feature>
<evidence type="ECO:0000256" key="1">
    <source>
        <dbReference type="SAM" id="MobiDB-lite"/>
    </source>
</evidence>
<gene>
    <name evidence="3" type="ORF">CAUJ_LOCUS14907</name>
</gene>
<feature type="chain" id="PRO_5035876945" evidence="2">
    <location>
        <begin position="20"/>
        <end position="270"/>
    </location>
</feature>
<protein>
    <submittedName>
        <fullName evidence="3">Uncharacterized protein</fullName>
    </submittedName>
</protein>
<name>A0A8S1HWJ9_9PELO</name>
<dbReference type="EMBL" id="CAJGYM010000148">
    <property type="protein sequence ID" value="CAD6199002.1"/>
    <property type="molecule type" value="Genomic_DNA"/>
</dbReference>
<dbReference type="Proteomes" id="UP000835052">
    <property type="component" value="Unassembled WGS sequence"/>
</dbReference>
<keyword evidence="2" id="KW-0732">Signal</keyword>
<feature type="region of interest" description="Disordered" evidence="1">
    <location>
        <begin position="29"/>
        <end position="64"/>
    </location>
</feature>
<feature type="compositionally biased region" description="Basic and acidic residues" evidence="1">
    <location>
        <begin position="43"/>
        <end position="64"/>
    </location>
</feature>
<reference evidence="3" key="1">
    <citation type="submission" date="2020-10" db="EMBL/GenBank/DDBJ databases">
        <authorList>
            <person name="Kikuchi T."/>
        </authorList>
    </citation>
    <scope>NUCLEOTIDE SEQUENCE</scope>
    <source>
        <strain evidence="3">NKZ352</strain>
    </source>
</reference>
<organism evidence="3 4">
    <name type="scientific">Caenorhabditis auriculariae</name>
    <dbReference type="NCBI Taxonomy" id="2777116"/>
    <lineage>
        <taxon>Eukaryota</taxon>
        <taxon>Metazoa</taxon>
        <taxon>Ecdysozoa</taxon>
        <taxon>Nematoda</taxon>
        <taxon>Chromadorea</taxon>
        <taxon>Rhabditida</taxon>
        <taxon>Rhabditina</taxon>
        <taxon>Rhabditomorpha</taxon>
        <taxon>Rhabditoidea</taxon>
        <taxon>Rhabditidae</taxon>
        <taxon>Peloderinae</taxon>
        <taxon>Caenorhabditis</taxon>
    </lineage>
</organism>
<evidence type="ECO:0000313" key="3">
    <source>
        <dbReference type="EMBL" id="CAD6199002.1"/>
    </source>
</evidence>
<proteinExistence type="predicted"/>
<accession>A0A8S1HWJ9</accession>
<feature type="compositionally biased region" description="Polar residues" evidence="1">
    <location>
        <begin position="202"/>
        <end position="223"/>
    </location>
</feature>
<comment type="caution">
    <text evidence="3">The sequence shown here is derived from an EMBL/GenBank/DDBJ whole genome shotgun (WGS) entry which is preliminary data.</text>
</comment>
<evidence type="ECO:0000256" key="2">
    <source>
        <dbReference type="SAM" id="SignalP"/>
    </source>
</evidence>
<feature type="region of interest" description="Disordered" evidence="1">
    <location>
        <begin position="80"/>
        <end position="270"/>
    </location>
</feature>